<evidence type="ECO:0000313" key="1">
    <source>
        <dbReference type="EMBL" id="MCC9630490.1"/>
    </source>
</evidence>
<protein>
    <submittedName>
        <fullName evidence="1">DUF1580 domain-containing protein</fullName>
    </submittedName>
</protein>
<proteinExistence type="predicted"/>
<dbReference type="RefSeq" id="WP_230221672.1">
    <property type="nucleotide sequence ID" value="NZ_JAJKFT010000010.1"/>
</dbReference>
<sequence>MTDPNLNDDLLAHGDLRPVAAIAQQITGKRPSGPTTWRWIKKGVDRGIKLLAVPCNGRWNTTEAAFRDFLARRADSLRQSATPTPEVDDETLRVAGLL</sequence>
<dbReference type="AlphaFoldDB" id="A0A9X1SGS2"/>
<name>A0A9X1SGS2_9BACT</name>
<organism evidence="1 2">
    <name type="scientific">Blastopirellula sediminis</name>
    <dbReference type="NCBI Taxonomy" id="2894196"/>
    <lineage>
        <taxon>Bacteria</taxon>
        <taxon>Pseudomonadati</taxon>
        <taxon>Planctomycetota</taxon>
        <taxon>Planctomycetia</taxon>
        <taxon>Pirellulales</taxon>
        <taxon>Pirellulaceae</taxon>
        <taxon>Blastopirellula</taxon>
    </lineage>
</organism>
<evidence type="ECO:0000313" key="2">
    <source>
        <dbReference type="Proteomes" id="UP001139103"/>
    </source>
</evidence>
<dbReference type="InterPro" id="IPR011474">
    <property type="entry name" value="DUF1580"/>
</dbReference>
<keyword evidence="2" id="KW-1185">Reference proteome</keyword>
<gene>
    <name evidence="1" type="ORF">LOC68_19010</name>
</gene>
<comment type="caution">
    <text evidence="1">The sequence shown here is derived from an EMBL/GenBank/DDBJ whole genome shotgun (WGS) entry which is preliminary data.</text>
</comment>
<dbReference type="EMBL" id="JAJKFT010000010">
    <property type="protein sequence ID" value="MCC9630490.1"/>
    <property type="molecule type" value="Genomic_DNA"/>
</dbReference>
<dbReference type="Proteomes" id="UP001139103">
    <property type="component" value="Unassembled WGS sequence"/>
</dbReference>
<accession>A0A9X1SGS2</accession>
<dbReference type="Pfam" id="PF07618">
    <property type="entry name" value="DUF1580"/>
    <property type="match status" value="1"/>
</dbReference>
<reference evidence="1" key="1">
    <citation type="submission" date="2021-11" db="EMBL/GenBank/DDBJ databases">
        <title>Genome sequence.</title>
        <authorList>
            <person name="Sun Q."/>
        </authorList>
    </citation>
    <scope>NUCLEOTIDE SEQUENCE</scope>
    <source>
        <strain evidence="1">JC732</strain>
    </source>
</reference>